<reference evidence="1" key="1">
    <citation type="submission" date="2021-07" db="EMBL/GenBank/DDBJ databases">
        <authorList>
            <person name="Roth S.J."/>
            <person name="Krukonis G.P."/>
            <person name="Delesalle V.A."/>
        </authorList>
    </citation>
    <scope>NUCLEOTIDE SEQUENCE</scope>
</reference>
<dbReference type="RefSeq" id="YP_010667849.1">
    <property type="nucleotide sequence ID" value="NC_070952.1"/>
</dbReference>
<dbReference type="KEGG" id="vg:77943983"/>
<dbReference type="GeneID" id="77943983"/>
<protein>
    <submittedName>
        <fullName evidence="1">Uncharacterized protein</fullName>
    </submittedName>
</protein>
<name>A0AAE7X0U6_9CAUD</name>
<keyword evidence="2" id="KW-1185">Reference proteome</keyword>
<organism evidence="1 2">
    <name type="scientific">Erwinia phage AH04</name>
    <dbReference type="NCBI Taxonomy" id="2869569"/>
    <lineage>
        <taxon>Viruses</taxon>
        <taxon>Duplodnaviria</taxon>
        <taxon>Heunggongvirae</taxon>
        <taxon>Uroviricota</taxon>
        <taxon>Caudoviricetes</taxon>
        <taxon>Chimalliviridae</taxon>
        <taxon>Meadowvirus</taxon>
        <taxon>Meadowvirus AH04</taxon>
    </lineage>
</organism>
<accession>A0AAE7X0U6</accession>
<dbReference type="Proteomes" id="UP000827517">
    <property type="component" value="Segment"/>
</dbReference>
<sequence length="543" mass="62180">MSEEKTELEKGIQKEVAMNVLRASVIGKHDESFDPAILPIFVGALGETHRSIYKTAVTYTALQRALSDEEVGRGSPEGRDSKALKLSFDELVNEHFPDIEEDELVAMLINYMSFIYKGVDRLLLRDENAEIILREGLSNTVAGKDNTRVGTISPVKPSNDKTLSPRDRMRRNLRGGRGEPDTFNIILLNSLIFLRVEIPSAPDLIRLINTIATRLQTYGERYNVSALHLERAGISEILIDFVLDRLKYHSVKDVSDHYELKQYILQNDLNPIVMGLLCTTAPKGVSFRMYCVANKCQHSEVQIVDPTTMVLDVEDDMPEERRALLYDIVNKGRKLSREELWANRPVYKDQDGKELDDSIPIENIGRYKIQIPYLDEYFSTFRAMCDRINPDLRQLAMDFPNVEDFKRKRKDYMSGIRGSEYIQWIGSVEYDPEAGTEGEVEIIKREEDPRSFEQGLLDNFSDDEELYMDVLQKLIRFIPRMTYTYVGIPNDACPACNKSADSVDRELTKGFTPIDPIMNFFDRTRMMIGMRETAASSIEENLS</sequence>
<gene>
    <name evidence="1" type="primary">95</name>
    <name evidence="1" type="ORF">AH04_95</name>
</gene>
<dbReference type="EMBL" id="MZ501267">
    <property type="protein sequence ID" value="QZA70578.1"/>
    <property type="molecule type" value="Genomic_DNA"/>
</dbReference>
<evidence type="ECO:0000313" key="2">
    <source>
        <dbReference type="Proteomes" id="UP000827517"/>
    </source>
</evidence>
<proteinExistence type="predicted"/>
<evidence type="ECO:0000313" key="1">
    <source>
        <dbReference type="EMBL" id="QZA70578.1"/>
    </source>
</evidence>